<feature type="signal peptide" evidence="3">
    <location>
        <begin position="1"/>
        <end position="21"/>
    </location>
</feature>
<keyword evidence="2" id="KW-1133">Transmembrane helix</keyword>
<feature type="chain" id="PRO_5003712205" evidence="3">
    <location>
        <begin position="22"/>
        <end position="3026"/>
    </location>
</feature>
<gene>
    <name evidence="4" type="ORF">TTHERM_00300150</name>
</gene>
<keyword evidence="3" id="KW-0732">Signal</keyword>
<dbReference type="EMBL" id="GG662449">
    <property type="protein sequence ID" value="EAS04297.2"/>
    <property type="molecule type" value="Genomic_DNA"/>
</dbReference>
<feature type="transmembrane region" description="Helical" evidence="2">
    <location>
        <begin position="2598"/>
        <end position="2620"/>
    </location>
</feature>
<feature type="transmembrane region" description="Helical" evidence="2">
    <location>
        <begin position="2976"/>
        <end position="2998"/>
    </location>
</feature>
<feature type="transmembrane region" description="Helical" evidence="2">
    <location>
        <begin position="2941"/>
        <end position="2961"/>
    </location>
</feature>
<keyword evidence="2" id="KW-0812">Transmembrane</keyword>
<evidence type="ECO:0000313" key="5">
    <source>
        <dbReference type="Proteomes" id="UP000009168"/>
    </source>
</evidence>
<keyword evidence="5" id="KW-1185">Reference proteome</keyword>
<evidence type="ECO:0000256" key="1">
    <source>
        <dbReference type="SAM" id="MobiDB-lite"/>
    </source>
</evidence>
<organism evidence="4 5">
    <name type="scientific">Tetrahymena thermophila (strain SB210)</name>
    <dbReference type="NCBI Taxonomy" id="312017"/>
    <lineage>
        <taxon>Eukaryota</taxon>
        <taxon>Sar</taxon>
        <taxon>Alveolata</taxon>
        <taxon>Ciliophora</taxon>
        <taxon>Intramacronucleata</taxon>
        <taxon>Oligohymenophorea</taxon>
        <taxon>Hymenostomatida</taxon>
        <taxon>Tetrahymenina</taxon>
        <taxon>Tetrahymenidae</taxon>
        <taxon>Tetrahymena</taxon>
    </lineage>
</organism>
<evidence type="ECO:0000313" key="4">
    <source>
        <dbReference type="EMBL" id="EAS04297.2"/>
    </source>
</evidence>
<protein>
    <submittedName>
        <fullName evidence="4">REJ domain protein</fullName>
    </submittedName>
</protein>
<dbReference type="OrthoDB" id="2121937at2759"/>
<keyword evidence="2" id="KW-0472">Membrane</keyword>
<feature type="transmembrane region" description="Helical" evidence="2">
    <location>
        <begin position="2911"/>
        <end position="2929"/>
    </location>
</feature>
<dbReference type="RefSeq" id="XP_001024542.2">
    <property type="nucleotide sequence ID" value="XM_001024542.2"/>
</dbReference>
<feature type="compositionally biased region" description="Polar residues" evidence="1">
    <location>
        <begin position="2653"/>
        <end position="2670"/>
    </location>
</feature>
<feature type="region of interest" description="Disordered" evidence="1">
    <location>
        <begin position="2653"/>
        <end position="2698"/>
    </location>
</feature>
<dbReference type="Proteomes" id="UP000009168">
    <property type="component" value="Unassembled WGS sequence"/>
</dbReference>
<dbReference type="KEGG" id="tet:TTHERM_00300150"/>
<feature type="compositionally biased region" description="Polar residues" evidence="1">
    <location>
        <begin position="2677"/>
        <end position="2698"/>
    </location>
</feature>
<name>I7M3U1_TETTS</name>
<proteinExistence type="predicted"/>
<reference evidence="5" key="1">
    <citation type="journal article" date="2006" name="PLoS Biol.">
        <title>Macronuclear genome sequence of the ciliate Tetrahymena thermophila, a model eukaryote.</title>
        <authorList>
            <person name="Eisen J.A."/>
            <person name="Coyne R.S."/>
            <person name="Wu M."/>
            <person name="Wu D."/>
            <person name="Thiagarajan M."/>
            <person name="Wortman J.R."/>
            <person name="Badger J.H."/>
            <person name="Ren Q."/>
            <person name="Amedeo P."/>
            <person name="Jones K.M."/>
            <person name="Tallon L.J."/>
            <person name="Delcher A.L."/>
            <person name="Salzberg S.L."/>
            <person name="Silva J.C."/>
            <person name="Haas B.J."/>
            <person name="Majoros W.H."/>
            <person name="Farzad M."/>
            <person name="Carlton J.M."/>
            <person name="Smith R.K. Jr."/>
            <person name="Garg J."/>
            <person name="Pearlman R.E."/>
            <person name="Karrer K.M."/>
            <person name="Sun L."/>
            <person name="Manning G."/>
            <person name="Elde N.C."/>
            <person name="Turkewitz A.P."/>
            <person name="Asai D.J."/>
            <person name="Wilkes D.E."/>
            <person name="Wang Y."/>
            <person name="Cai H."/>
            <person name="Collins K."/>
            <person name="Stewart B.A."/>
            <person name="Lee S.R."/>
            <person name="Wilamowska K."/>
            <person name="Weinberg Z."/>
            <person name="Ruzzo W.L."/>
            <person name="Wloga D."/>
            <person name="Gaertig J."/>
            <person name="Frankel J."/>
            <person name="Tsao C.-C."/>
            <person name="Gorovsky M.A."/>
            <person name="Keeling P.J."/>
            <person name="Waller R.F."/>
            <person name="Patron N.J."/>
            <person name="Cherry J.M."/>
            <person name="Stover N.A."/>
            <person name="Krieger C.J."/>
            <person name="del Toro C."/>
            <person name="Ryder H.F."/>
            <person name="Williamson S.C."/>
            <person name="Barbeau R.A."/>
            <person name="Hamilton E.P."/>
            <person name="Orias E."/>
        </authorList>
    </citation>
    <scope>NUCLEOTIDE SEQUENCE [LARGE SCALE GENOMIC DNA]</scope>
    <source>
        <strain evidence="5">SB210</strain>
    </source>
</reference>
<dbReference type="InParanoid" id="I7M3U1"/>
<dbReference type="GeneID" id="7838352"/>
<sequence length="3026" mass="348890">MKNICLIFCLLCQIINPSVFALEYSLRSVIPQKEQRNLQSSQTNSNQNCQVQDQVLPQYCIKCIDLFLLPDCQSCPVEYKNVKNSCIQCGPHQLFCGSSNPQDYCYVGFTQIGSDCICELPKQIYNKWCTQLTDLVYEASYQNGEIIASFSVNITLGDSGITIYSNSNCGFLTNFLTDYGGQSIIQCALNSQNRNQFHISLNNTSLDQKIYEIIPQFNYSQIYAVDNNLNQYQATSITYQNQQLSSLKQFVYYQINDFSNPQCYFEYPAYYYQSINDNYSVKSSQFIQENNYFTNANPQFSISSSNLLQSNDLQQINQGFSTFPSYDVQLPIQFANTGTSITIDVTCLFPYNLISSSVVTFTTENSVNTKCKTYIINKKNLVNSDQILISVDCSFNDFTANQQTPISFQYNITQQNYANSQVASQNAYQAYQTSYQSYNLSPQIVYSQSFDLQISQFPYTITIPPYTFQPGKYYFQGVPIYSSVQGVSNLITLNISKAPLIVQIIGGTQVGLDPRIPLQIQGYVNNPAIQSQDPSQYTYNWSCIDLNLNKQCLDSQSNVVNFPSTQFITINSEVFDFGGSYQITLTGGYQSTQESGTDVVIFKTKPAIISVQYDQSYDLGNLNPSLTQKFLLSYSDSNILLSSNITNSYTKTYQDQTIFFPQQRETTIYSQINYLIPDQILASSFVFYYRFYAFNQKNQTVGYSKRYYFQTASPPQGCQINFKTPITGKEVAFVDLISLSIDNCQSSDNSQLIYQFLYYNSAQLINQEGVLPDTLYRQYLNKFSSNNTISTYLPPGNIVFVVLVQDQSGVQAQFQQGITILQNDFGEQQHEAFITKMSNQAQNYMDQQEYENELCTFGIVVECIHNFESSNPDIVPTTLINNFKYNMKNQLLILPNLIPNDIFSQSLQEFNFRCLLNLYLTRNSPDYQNLTQRIQDVQNVVQQITQVIQHLNLTQDLRETYKRSMLILCNITGQIIEMQSFSYSPSLQWSQDRINNFIYIQDAMSFVLQDNQKMISWDMPETLIQAQRVDEFNLFKNYLNYDQQLYDEKDFNLNKIYYVQMQYWKTNIYSFDQQFIDQYNSFLSLTNSQNLKYALQQVYPAIYPNITLVSSNRRHLQQQLTLNQTTLIKMKFSNLQGNKKVACVQRSEDSRWSKSTCTTQTTNQGDSFSVTCSCSQVHYTSLVADVEALFNNQNLQAIFSEQGFKSIINMSNWYKYACIYILIVLNILMVVSIIIGIKLDKINIYKSQVCTLGRSRAIFDQSTKIQVSKYIAYLNAQLTLENQQLENAATKPESSDNNNQIQQKLENQIQEVNYVGESQICKDYPTIQADTQVQQQVQYQQIQKQELQQETDQQQNQNLGFYQYPQIKLQEKEKNDNCNQIVTSSEYNPNTQYRINYQECQNHETHIFNILESIKKQQSILYDKSGTENQTQGQSRIQEIVDLLEFQKENRQLQIRQGASQNCQIFDTIQTDVCLKCFDKFILPDCTSCPVGYQTINNLCVQCGSNQLFCGSENQNDYCYQGFTKIGTDCAQWCTQLTNVIYQAEYSQGQVTVTFSANITFGGQSDFTPSNSNCLNYLTNFSTDYQNNQIIECSLDSQFNNLFHINVQQTDLTQGVYKIIPEFNYQQIFVIDNLNKKIPASSITYQNLQLTGQSQYVYHGINNFTTPQSYFTNSNYYFYPHDDNYIINPSLQFVQKNNYFTNSQPTVQIVKSSGLSDTDIYSIQQNLHLFPSQSIELPSSSFGEIGASLTISVVSPYPYNMISSSTASYTTEQSIFTNCTGSILNTTPLTNADQVQLSVNCNFNDFQANPLTSITFSYVITNKTNGNLIKQSSLQIQQFPYTLTLDSFLFNEGEYNFFGVPKYSSVQGYGFNLPLIIKRKNMVVQIVGGAKNQIDPRQAITIYAQISDPAIQNQDPTQYIYTWSCFDLVLNQNCQGVWFNQINFSQTQSITIMPEVFDFGGSYQITLIGSYSGTIDSATDIVIYQTLPATIGANYDASYDQKQLNPNQLLQFALNYNARNSNLQQSLNYTYSKTYQSSTLTFQSQRETTIFSQINEQLPDSLLSSSFKLYYRFYAINQSNKQVAFSKRYYFTTAPPPYNCQIIFSTQISGNEVAFVDQISLQVNNCQSNNNSQLYYQFLYYNQAEQLNKEQQFPNIYYRQYLSKFSTVNSITTFLPPGQIVFIVLVKDSNDIQIRYSNPITIKQNSFNQQQYESFLTSQNQQAQNFQSNSEFEEQLCSYGMMIQCIQNFENTNSNEQPSKFVSEVKENMKKQLLNLPNQISNDSMSQSLQEFDVRCLQNLYNTKNSPDSENQVNRLNNLESLLNQNTQIMNQLKPFTQDLRETYRRSMLIMLNMVGTTMDTLTSTVYNKTSIEWNKRRMDDIFLIQANIALTFYANQPNILWDTPQVKVFVQKIDEVNLFQNYLNLDSQSQENTQPDSNNIYNLQIQYWKTNIYSFEQAFIEQYQKYLLLTNSQNLKDQLQQTFPAIYPKLGIASSSRRLQQQDNDIDLPAPINLQFQNMKGNNRVVCTQRQEDGSWVKSFCTSKTVKQGDTFSTTCTCSKPNYTTLIADVDSLFDNQNLQNIFSQQGVKQISSLKDWYKYACIYILILINILMIGSLIFGCRLDKADLNNVFIGISTIGKSTTIQEDSQKKLTNSQKQEVNLNQKNNTPKQDDHTQLNINQNNNQFSPTSNQQTPQATHMLQSSNLLNNKHKQDNQYNETQTEGNNFQRLDHSLQIKIDMREHFNQQNQNTLTKTEAETNVQIFLGSEVETNKSSENNPYDQYRINYQECQNHDQHNFAIFEDFLNQKVSPQSDEEQQKNQAKLTKQQTKQMNKQLKQLKNSEIQQKSYNYLSTISVIRGICIFHDIIQIFIIFDKSQSRLCRLSIFYNQLIWLLTINSVFEQDLSMDKLFVLSIIASTLFGIFKVILKFALNKKVFKFIGYFLIFCFLIFCYYSILVAMSNQSPSDSNIWIENYLITLAIDLLIWSTISSFLKYLVTLKLLQTFQITHFIYKFTSANAIFSVYE</sequence>
<evidence type="ECO:0000256" key="2">
    <source>
        <dbReference type="SAM" id="Phobius"/>
    </source>
</evidence>
<feature type="transmembrane region" description="Helical" evidence="2">
    <location>
        <begin position="2852"/>
        <end position="2875"/>
    </location>
</feature>
<evidence type="ECO:0000256" key="3">
    <source>
        <dbReference type="SAM" id="SignalP"/>
    </source>
</evidence>
<accession>I7M3U1</accession>